<sequence length="56" mass="6371">MFSLSTNMRVHLHGDETAVEYSAQIFQVENEEIPSSTQDLQIKLPFGKMVDTKDDV</sequence>
<keyword evidence="2" id="KW-1185">Reference proteome</keyword>
<reference evidence="2" key="1">
    <citation type="submission" date="2021-01" db="EMBL/GenBank/DDBJ databases">
        <title>Caligus Genome Assembly.</title>
        <authorList>
            <person name="Gallardo-Escarate C."/>
        </authorList>
    </citation>
    <scope>NUCLEOTIDE SEQUENCE [LARGE SCALE GENOMIC DNA]</scope>
</reference>
<accession>A0A7T8KLP2</accession>
<dbReference type="Proteomes" id="UP000595437">
    <property type="component" value="Chromosome 2"/>
</dbReference>
<gene>
    <name evidence="1" type="ORF">FKW44_003474</name>
</gene>
<organism evidence="1 2">
    <name type="scientific">Caligus rogercresseyi</name>
    <name type="common">Sea louse</name>
    <dbReference type="NCBI Taxonomy" id="217165"/>
    <lineage>
        <taxon>Eukaryota</taxon>
        <taxon>Metazoa</taxon>
        <taxon>Ecdysozoa</taxon>
        <taxon>Arthropoda</taxon>
        <taxon>Crustacea</taxon>
        <taxon>Multicrustacea</taxon>
        <taxon>Hexanauplia</taxon>
        <taxon>Copepoda</taxon>
        <taxon>Siphonostomatoida</taxon>
        <taxon>Caligidae</taxon>
        <taxon>Caligus</taxon>
    </lineage>
</organism>
<proteinExistence type="predicted"/>
<protein>
    <submittedName>
        <fullName evidence="1">Uncharacterized protein</fullName>
    </submittedName>
</protein>
<evidence type="ECO:0000313" key="2">
    <source>
        <dbReference type="Proteomes" id="UP000595437"/>
    </source>
</evidence>
<evidence type="ECO:0000313" key="1">
    <source>
        <dbReference type="EMBL" id="QQP58229.1"/>
    </source>
</evidence>
<name>A0A7T8KLP2_CALRO</name>
<dbReference type="AlphaFoldDB" id="A0A7T8KLP2"/>
<dbReference type="EMBL" id="CP045891">
    <property type="protein sequence ID" value="QQP58229.1"/>
    <property type="molecule type" value="Genomic_DNA"/>
</dbReference>